<organism evidence="1">
    <name type="scientific">bioreactor metagenome</name>
    <dbReference type="NCBI Taxonomy" id="1076179"/>
    <lineage>
        <taxon>unclassified sequences</taxon>
        <taxon>metagenomes</taxon>
        <taxon>ecological metagenomes</taxon>
    </lineage>
</organism>
<dbReference type="EMBL" id="VSSQ01006329">
    <property type="protein sequence ID" value="MPM32327.1"/>
    <property type="molecule type" value="Genomic_DNA"/>
</dbReference>
<protein>
    <submittedName>
        <fullName evidence="1">Uncharacterized protein</fullName>
    </submittedName>
</protein>
<comment type="caution">
    <text evidence="1">The sequence shown here is derived from an EMBL/GenBank/DDBJ whole genome shotgun (WGS) entry which is preliminary data.</text>
</comment>
<name>A0A644YVF3_9ZZZZ</name>
<dbReference type="AlphaFoldDB" id="A0A644YVF3"/>
<accession>A0A644YVF3</accession>
<evidence type="ECO:0000313" key="1">
    <source>
        <dbReference type="EMBL" id="MPM32327.1"/>
    </source>
</evidence>
<sequence>MKIFPEIIIGLDFPLDGSILKVMQHKLHKVCVFPQTKTHDSRYFRKPRHPFPQLIEIIHFITFKELLVPQHS</sequence>
<reference evidence="1" key="1">
    <citation type="submission" date="2019-08" db="EMBL/GenBank/DDBJ databases">
        <authorList>
            <person name="Kucharzyk K."/>
            <person name="Murdoch R.W."/>
            <person name="Higgins S."/>
            <person name="Loffler F."/>
        </authorList>
    </citation>
    <scope>NUCLEOTIDE SEQUENCE</scope>
</reference>
<proteinExistence type="predicted"/>
<gene>
    <name evidence="1" type="ORF">SDC9_78889</name>
</gene>